<organism evidence="15 17">
    <name type="scientific">Flavobacterium gawalongense</name>
    <dbReference type="NCBI Taxonomy" id="2594432"/>
    <lineage>
        <taxon>Bacteria</taxon>
        <taxon>Pseudomonadati</taxon>
        <taxon>Bacteroidota</taxon>
        <taxon>Flavobacteriia</taxon>
        <taxon>Flavobacteriales</taxon>
        <taxon>Flavobacteriaceae</taxon>
        <taxon>Flavobacterium</taxon>
    </lineage>
</organism>
<dbReference type="GO" id="GO:0009341">
    <property type="term" value="C:beta-galactosidase complex"/>
    <property type="evidence" value="ECO:0007669"/>
    <property type="project" value="InterPro"/>
</dbReference>
<feature type="binding site" evidence="10">
    <location>
        <position position="129"/>
    </location>
    <ligand>
        <name>substrate</name>
    </ligand>
</feature>
<evidence type="ECO:0000256" key="4">
    <source>
        <dbReference type="ARBA" id="ARBA00022723"/>
    </source>
</evidence>
<feature type="domain" description="Glycoside hydrolase family 42 N-terminal" evidence="12">
    <location>
        <begin position="33"/>
        <end position="397"/>
    </location>
</feature>
<dbReference type="Proteomes" id="UP000318528">
    <property type="component" value="Unassembled WGS sequence"/>
</dbReference>
<dbReference type="OrthoDB" id="9800974at2"/>
<evidence type="ECO:0000259" key="13">
    <source>
        <dbReference type="Pfam" id="PF08532"/>
    </source>
</evidence>
<evidence type="ECO:0000256" key="7">
    <source>
        <dbReference type="ARBA" id="ARBA00023295"/>
    </source>
</evidence>
<evidence type="ECO:0000256" key="1">
    <source>
        <dbReference type="ARBA" id="ARBA00001412"/>
    </source>
</evidence>
<evidence type="ECO:0000256" key="10">
    <source>
        <dbReference type="PIRSR" id="PIRSR001084-2"/>
    </source>
</evidence>
<accession>A0A553BMN0</accession>
<comment type="catalytic activity">
    <reaction evidence="1 8">
        <text>Hydrolysis of terminal non-reducing beta-D-galactose residues in beta-D-galactosides.</text>
        <dbReference type="EC" id="3.2.1.23"/>
    </reaction>
</comment>
<dbReference type="EMBL" id="VJZL01000014">
    <property type="protein sequence ID" value="TRX09507.1"/>
    <property type="molecule type" value="Genomic_DNA"/>
</dbReference>
<gene>
    <name evidence="15" type="ORF">FNW11_09380</name>
    <name evidence="14" type="ORF">FNW12_08700</name>
</gene>
<keyword evidence="6" id="KW-0862">Zinc</keyword>
<dbReference type="Pfam" id="PF08532">
    <property type="entry name" value="Glyco_hydro_42M"/>
    <property type="match status" value="1"/>
</dbReference>
<feature type="binding site" evidence="10">
    <location>
        <position position="167"/>
    </location>
    <ligand>
        <name>substrate</name>
    </ligand>
</feature>
<feature type="signal peptide" evidence="11">
    <location>
        <begin position="1"/>
        <end position="19"/>
    </location>
</feature>
<dbReference type="SUPFAM" id="SSF52317">
    <property type="entry name" value="Class I glutamine amidotransferase-like"/>
    <property type="match status" value="1"/>
</dbReference>
<feature type="domain" description="Beta-galactosidase trimerisation" evidence="13">
    <location>
        <begin position="410"/>
        <end position="625"/>
    </location>
</feature>
<dbReference type="EC" id="3.2.1.23" evidence="3 8"/>
<dbReference type="InterPro" id="IPR013529">
    <property type="entry name" value="Glyco_hydro_42_N"/>
</dbReference>
<dbReference type="PIRSF" id="PIRSF001084">
    <property type="entry name" value="B-galactosidase"/>
    <property type="match status" value="1"/>
</dbReference>
<evidence type="ECO:0000256" key="11">
    <source>
        <dbReference type="SAM" id="SignalP"/>
    </source>
</evidence>
<feature type="chain" id="PRO_5021996538" description="Beta-galactosidase" evidence="11">
    <location>
        <begin position="20"/>
        <end position="697"/>
    </location>
</feature>
<evidence type="ECO:0000313" key="16">
    <source>
        <dbReference type="Proteomes" id="UP000318528"/>
    </source>
</evidence>
<reference evidence="16 17" key="1">
    <citation type="submission" date="2019-07" db="EMBL/GenBank/DDBJ databases">
        <title>Novel species of Flavobacterium.</title>
        <authorList>
            <person name="Liu Q."/>
            <person name="Xin Y.-H."/>
        </authorList>
    </citation>
    <scope>NUCLEOTIDE SEQUENCE [LARGE SCALE GENOMIC DNA]</scope>
    <source>
        <strain evidence="14 16">GSP39</strain>
        <strain evidence="15 17">GSR22</strain>
    </source>
</reference>
<dbReference type="GO" id="GO:0005975">
    <property type="term" value="P:carbohydrate metabolic process"/>
    <property type="evidence" value="ECO:0007669"/>
    <property type="project" value="InterPro"/>
</dbReference>
<dbReference type="Gene3D" id="3.40.50.880">
    <property type="match status" value="1"/>
</dbReference>
<comment type="caution">
    <text evidence="15">The sequence shown here is derived from an EMBL/GenBank/DDBJ whole genome shotgun (WGS) entry which is preliminary data.</text>
</comment>
<dbReference type="InterPro" id="IPR003476">
    <property type="entry name" value="Glyco_hydro_42"/>
</dbReference>
<dbReference type="CDD" id="cd03143">
    <property type="entry name" value="A4_beta-galactosidase_middle_domain"/>
    <property type="match status" value="1"/>
</dbReference>
<keyword evidence="16" id="KW-1185">Reference proteome</keyword>
<dbReference type="Proteomes" id="UP000318669">
    <property type="component" value="Unassembled WGS sequence"/>
</dbReference>
<dbReference type="GO" id="GO:0004565">
    <property type="term" value="F:beta-galactosidase activity"/>
    <property type="evidence" value="ECO:0007669"/>
    <property type="project" value="UniProtKB-EC"/>
</dbReference>
<evidence type="ECO:0000256" key="5">
    <source>
        <dbReference type="ARBA" id="ARBA00022801"/>
    </source>
</evidence>
<sequence length="697" mass="80653">MKTIRFLLLFALFPYYINAQSFVPDNILYGVAYYHEYMPSERLDKDVKMMKEAGISVVRIGESTWSLYEPREGEFEFAWLDRIIDKFHEAGIKVILGTPTYSIPAWLWHKHPEVLIDFKNGAKAKYGIRQNMDITNPTYLFYSERIIRKMMEHFTSHPGIIGYQVDNETTSRGVNNYDFQVSFVNYLKKKYKTPQNLNKIWGLNYWGMTIDSWEEVPPRDGVTNTGYKLDWARFNRIAVADFLKWQSGIVQEYKRKDQFITHCFMPSVQDVDQLESAAKMDVMGVNIYHDVQDKLTGNEIAFSGDYFRSVKNTNYLVTETNAQTIGWNSSIQFPPYPGQLRQNVFAHIGSGANMVEYWHWSSLHYGQETYWKGVLSHDLEPNRAYGEVTETAHDLKRFGKKLVNLKKENEVAILFSHDSNDGLNFMPFNGSGSAWTDSDGSAYRNQLVAQFHRVLYQNNVGVDFVFSERPNFDKYKLLIIPSLYIASDELLKKINTYIKNGGHVIMQFKSGFCDENSMVRPMLAPGPLREACGFYYQEFSNFKELSLKDNPFGVENNVNLAKDWMEFIIPETAKPLAFYDNPFFSKYPAVTINNFGKGTLLYQGSIFSDEIQTKIIKQELTRAGIESPDFNLSWPIIVKSGTNDYGNKVHFYYNYSSEDKELKYPHESGKELVSEKSVAKGEIIKILPWNVLIIEEK</sequence>
<name>A0A553BMN0_9FLAO</name>
<dbReference type="InterPro" id="IPR017853">
    <property type="entry name" value="GH"/>
</dbReference>
<evidence type="ECO:0000256" key="6">
    <source>
        <dbReference type="ARBA" id="ARBA00022833"/>
    </source>
</evidence>
<dbReference type="Pfam" id="PF02449">
    <property type="entry name" value="Glyco_hydro_42"/>
    <property type="match status" value="1"/>
</dbReference>
<protein>
    <recommendedName>
        <fullName evidence="3 8">Beta-galactosidase</fullName>
        <shortName evidence="8">Beta-gal</shortName>
        <ecNumber evidence="3 8">3.2.1.23</ecNumber>
    </recommendedName>
</protein>
<evidence type="ECO:0000256" key="3">
    <source>
        <dbReference type="ARBA" id="ARBA00012756"/>
    </source>
</evidence>
<dbReference type="SUPFAM" id="SSF51445">
    <property type="entry name" value="(Trans)glycosidases"/>
    <property type="match status" value="1"/>
</dbReference>
<evidence type="ECO:0000259" key="12">
    <source>
        <dbReference type="Pfam" id="PF02449"/>
    </source>
</evidence>
<keyword evidence="11" id="KW-0732">Signal</keyword>
<feature type="active site" description="Proton donor" evidence="9">
    <location>
        <position position="168"/>
    </location>
</feature>
<evidence type="ECO:0000256" key="9">
    <source>
        <dbReference type="PIRSR" id="PIRSR001084-1"/>
    </source>
</evidence>
<proteinExistence type="inferred from homology"/>
<evidence type="ECO:0000313" key="17">
    <source>
        <dbReference type="Proteomes" id="UP000318669"/>
    </source>
</evidence>
<dbReference type="InterPro" id="IPR013738">
    <property type="entry name" value="Beta_galactosidase_Trimer"/>
</dbReference>
<dbReference type="GO" id="GO:0046872">
    <property type="term" value="F:metal ion binding"/>
    <property type="evidence" value="ECO:0007669"/>
    <property type="project" value="UniProtKB-KW"/>
</dbReference>
<keyword evidence="7 8" id="KW-0326">Glycosidase</keyword>
<evidence type="ECO:0000313" key="15">
    <source>
        <dbReference type="EMBL" id="TRX09507.1"/>
    </source>
</evidence>
<keyword evidence="5 8" id="KW-0378">Hydrolase</keyword>
<dbReference type="AlphaFoldDB" id="A0A553BMN0"/>
<comment type="similarity">
    <text evidence="2 8">Belongs to the glycosyl hydrolase 42 family.</text>
</comment>
<evidence type="ECO:0000313" key="14">
    <source>
        <dbReference type="EMBL" id="TRX06317.1"/>
    </source>
</evidence>
<dbReference type="InterPro" id="IPR029062">
    <property type="entry name" value="Class_I_gatase-like"/>
</dbReference>
<feature type="active site" description="Nucleophile" evidence="9">
    <location>
        <position position="319"/>
    </location>
</feature>
<evidence type="ECO:0000256" key="8">
    <source>
        <dbReference type="PIRNR" id="PIRNR001084"/>
    </source>
</evidence>
<dbReference type="RefSeq" id="WP_143387203.1">
    <property type="nucleotide sequence ID" value="NZ_VJZL01000014.1"/>
</dbReference>
<dbReference type="PANTHER" id="PTHR36447">
    <property type="entry name" value="BETA-GALACTOSIDASE GANA"/>
    <property type="match status" value="1"/>
</dbReference>
<keyword evidence="4" id="KW-0479">Metal-binding</keyword>
<dbReference type="PANTHER" id="PTHR36447:SF2">
    <property type="entry name" value="BETA-GALACTOSIDASE YESZ"/>
    <property type="match status" value="1"/>
</dbReference>
<dbReference type="Gene3D" id="3.20.20.80">
    <property type="entry name" value="Glycosidases"/>
    <property type="match status" value="1"/>
</dbReference>
<dbReference type="EMBL" id="VJZN01000012">
    <property type="protein sequence ID" value="TRX06317.1"/>
    <property type="molecule type" value="Genomic_DNA"/>
</dbReference>
<evidence type="ECO:0000256" key="2">
    <source>
        <dbReference type="ARBA" id="ARBA00005940"/>
    </source>
</evidence>
<feature type="binding site" evidence="10">
    <location>
        <position position="327"/>
    </location>
    <ligand>
        <name>substrate</name>
    </ligand>
</feature>